<comment type="caution">
    <text evidence="1">The sequence shown here is derived from an EMBL/GenBank/DDBJ whole genome shotgun (WGS) entry which is preliminary data.</text>
</comment>
<dbReference type="EMBL" id="CAJNOJ010000188">
    <property type="protein sequence ID" value="CAF1264209.1"/>
    <property type="molecule type" value="Genomic_DNA"/>
</dbReference>
<name>A0A815B1U8_ADIRI</name>
<proteinExistence type="predicted"/>
<gene>
    <name evidence="1" type="ORF">EDS130_LOCUS28674</name>
</gene>
<dbReference type="Proteomes" id="UP000663852">
    <property type="component" value="Unassembled WGS sequence"/>
</dbReference>
<organism evidence="1 2">
    <name type="scientific">Adineta ricciae</name>
    <name type="common">Rotifer</name>
    <dbReference type="NCBI Taxonomy" id="249248"/>
    <lineage>
        <taxon>Eukaryota</taxon>
        <taxon>Metazoa</taxon>
        <taxon>Spiralia</taxon>
        <taxon>Gnathifera</taxon>
        <taxon>Rotifera</taxon>
        <taxon>Eurotatoria</taxon>
        <taxon>Bdelloidea</taxon>
        <taxon>Adinetida</taxon>
        <taxon>Adinetidae</taxon>
        <taxon>Adineta</taxon>
    </lineage>
</organism>
<dbReference type="OrthoDB" id="10004917at2759"/>
<reference evidence="1" key="1">
    <citation type="submission" date="2021-02" db="EMBL/GenBank/DDBJ databases">
        <authorList>
            <person name="Nowell W R."/>
        </authorList>
    </citation>
    <scope>NUCLEOTIDE SEQUENCE</scope>
</reference>
<dbReference type="AlphaFoldDB" id="A0A815B1U8"/>
<evidence type="ECO:0000313" key="2">
    <source>
        <dbReference type="Proteomes" id="UP000663852"/>
    </source>
</evidence>
<evidence type="ECO:0000313" key="1">
    <source>
        <dbReference type="EMBL" id="CAF1264209.1"/>
    </source>
</evidence>
<protein>
    <submittedName>
        <fullName evidence="1">Uncharacterized protein</fullName>
    </submittedName>
</protein>
<accession>A0A815B1U8</accession>
<sequence length="76" mass="8534">MARSIRDIGWVLRGDGEHDQRYTMPQVLNIDGSRDRRFGSFQQPVFGSSDLLTQGRSQYYNDIGAHNGPGKPSLPL</sequence>